<dbReference type="EMBL" id="JAMKFB020000107">
    <property type="protein sequence ID" value="KAL0153453.1"/>
    <property type="molecule type" value="Genomic_DNA"/>
</dbReference>
<dbReference type="Proteomes" id="UP001529510">
    <property type="component" value="Unassembled WGS sequence"/>
</dbReference>
<protein>
    <submittedName>
        <fullName evidence="3">Uncharacterized protein</fullName>
    </submittedName>
</protein>
<evidence type="ECO:0000256" key="1">
    <source>
        <dbReference type="SAM" id="MobiDB-lite"/>
    </source>
</evidence>
<keyword evidence="4" id="KW-1185">Reference proteome</keyword>
<gene>
    <name evidence="3" type="ORF">M9458_051241</name>
    <name evidence="2" type="ORF">M9458_054509</name>
</gene>
<reference evidence="3 4" key="1">
    <citation type="submission" date="2024-05" db="EMBL/GenBank/DDBJ databases">
        <title>Genome sequencing and assembly of Indian major carp, Cirrhinus mrigala (Hamilton, 1822).</title>
        <authorList>
            <person name="Mohindra V."/>
            <person name="Chowdhury L.M."/>
            <person name="Lal K."/>
            <person name="Jena J.K."/>
        </authorList>
    </citation>
    <scope>NUCLEOTIDE SEQUENCE [LARGE SCALE GENOMIC DNA]</scope>
    <source>
        <strain evidence="3">CM1030</strain>
        <tissue evidence="3">Blood</tissue>
    </source>
</reference>
<evidence type="ECO:0000313" key="2">
    <source>
        <dbReference type="EMBL" id="KAL0150182.1"/>
    </source>
</evidence>
<accession>A0ABD0MZC8</accession>
<proteinExistence type="predicted"/>
<comment type="caution">
    <text evidence="3">The sequence shown here is derived from an EMBL/GenBank/DDBJ whole genome shotgun (WGS) entry which is preliminary data.</text>
</comment>
<feature type="non-terminal residue" evidence="3">
    <location>
        <position position="1"/>
    </location>
</feature>
<feature type="region of interest" description="Disordered" evidence="1">
    <location>
        <begin position="1"/>
        <end position="58"/>
    </location>
</feature>
<evidence type="ECO:0000313" key="4">
    <source>
        <dbReference type="Proteomes" id="UP001529510"/>
    </source>
</evidence>
<organism evidence="3 4">
    <name type="scientific">Cirrhinus mrigala</name>
    <name type="common">Mrigala</name>
    <dbReference type="NCBI Taxonomy" id="683832"/>
    <lineage>
        <taxon>Eukaryota</taxon>
        <taxon>Metazoa</taxon>
        <taxon>Chordata</taxon>
        <taxon>Craniata</taxon>
        <taxon>Vertebrata</taxon>
        <taxon>Euteleostomi</taxon>
        <taxon>Actinopterygii</taxon>
        <taxon>Neopterygii</taxon>
        <taxon>Teleostei</taxon>
        <taxon>Ostariophysi</taxon>
        <taxon>Cypriniformes</taxon>
        <taxon>Cyprinidae</taxon>
        <taxon>Labeoninae</taxon>
        <taxon>Labeonini</taxon>
        <taxon>Cirrhinus</taxon>
    </lineage>
</organism>
<sequence length="58" mass="6392">CRDLLKEDSDTGVCGQQGLPVRLEPELEGGREQQVSGEQRWAPGEGRSVQLEQQPDSL</sequence>
<evidence type="ECO:0000313" key="3">
    <source>
        <dbReference type="EMBL" id="KAL0153453.1"/>
    </source>
</evidence>
<dbReference type="EMBL" id="JAMKFB020000305">
    <property type="protein sequence ID" value="KAL0150182.1"/>
    <property type="molecule type" value="Genomic_DNA"/>
</dbReference>
<dbReference type="AlphaFoldDB" id="A0ABD0MZC8"/>
<name>A0ABD0MZC8_CIRMR</name>